<dbReference type="InterPro" id="IPR040165">
    <property type="entry name" value="Diminuto-like"/>
</dbReference>
<keyword evidence="8" id="KW-0732">Signal</keyword>
<dbReference type="GO" id="GO:0008202">
    <property type="term" value="P:steroid metabolic process"/>
    <property type="evidence" value="ECO:0007669"/>
    <property type="project" value="TreeGrafter"/>
</dbReference>
<dbReference type="InterPro" id="IPR016166">
    <property type="entry name" value="FAD-bd_PCMH"/>
</dbReference>
<dbReference type="GO" id="GO:0071949">
    <property type="term" value="F:FAD binding"/>
    <property type="evidence" value="ECO:0007669"/>
    <property type="project" value="InterPro"/>
</dbReference>
<evidence type="ECO:0000256" key="7">
    <source>
        <dbReference type="SAM" id="MobiDB-lite"/>
    </source>
</evidence>
<dbReference type="EC" id="1.3.1.72" evidence="2"/>
<organism evidence="10 11">
    <name type="scientific">Nannochloropsis salina CCMP1776</name>
    <dbReference type="NCBI Taxonomy" id="1027361"/>
    <lineage>
        <taxon>Eukaryota</taxon>
        <taxon>Sar</taxon>
        <taxon>Stramenopiles</taxon>
        <taxon>Ochrophyta</taxon>
        <taxon>Eustigmatophyceae</taxon>
        <taxon>Eustigmatales</taxon>
        <taxon>Monodopsidaceae</taxon>
        <taxon>Microchloropsis</taxon>
        <taxon>Microchloropsis salina</taxon>
    </lineage>
</organism>
<evidence type="ECO:0000313" key="11">
    <source>
        <dbReference type="Proteomes" id="UP000355283"/>
    </source>
</evidence>
<evidence type="ECO:0000256" key="1">
    <source>
        <dbReference type="ARBA" id="ARBA00004167"/>
    </source>
</evidence>
<dbReference type="EMBL" id="SDOX01000019">
    <property type="protein sequence ID" value="TFJ84199.1"/>
    <property type="molecule type" value="Genomic_DNA"/>
</dbReference>
<dbReference type="GO" id="GO:0005737">
    <property type="term" value="C:cytoplasm"/>
    <property type="evidence" value="ECO:0007669"/>
    <property type="project" value="TreeGrafter"/>
</dbReference>
<evidence type="ECO:0000313" key="10">
    <source>
        <dbReference type="EMBL" id="TFJ84199.1"/>
    </source>
</evidence>
<evidence type="ECO:0000256" key="8">
    <source>
        <dbReference type="SAM" id="SignalP"/>
    </source>
</evidence>
<feature type="signal peptide" evidence="8">
    <location>
        <begin position="1"/>
        <end position="17"/>
    </location>
</feature>
<dbReference type="PANTHER" id="PTHR10801:SF0">
    <property type="entry name" value="DELTA(24)-STEROL REDUCTASE"/>
    <property type="match status" value="1"/>
</dbReference>
<dbReference type="InterPro" id="IPR016169">
    <property type="entry name" value="FAD-bd_PCMH_sub2"/>
</dbReference>
<keyword evidence="4" id="KW-1133">Transmembrane helix</keyword>
<keyword evidence="5" id="KW-0560">Oxidoreductase</keyword>
<feature type="domain" description="FAD-binding PCMH-type" evidence="9">
    <location>
        <begin position="20"/>
        <end position="197"/>
    </location>
</feature>
<evidence type="ECO:0000256" key="6">
    <source>
        <dbReference type="ARBA" id="ARBA00023136"/>
    </source>
</evidence>
<evidence type="ECO:0000256" key="4">
    <source>
        <dbReference type="ARBA" id="ARBA00022989"/>
    </source>
</evidence>
<keyword evidence="6" id="KW-0472">Membrane</keyword>
<dbReference type="InterPro" id="IPR006094">
    <property type="entry name" value="Oxid_FAD_bind_N"/>
</dbReference>
<sequence>MAALFFLFLYSHRVVEAHASWGPTPEAHAWAKVEGLATQITAARTHGQVPLALAPRKGSASYQLSGTNYKRNATLLSVTGHDRIVRVDPVRRVIHAEAGVTMETLVRAAREHGLVPKVVAPFREATVGGSIAASAFSSASHRHGSFHDTCTYLTVVLGNSTIVTCSPTEYPELFQSFAGSHGTLGVVALAGVECDEAAPTVRITYTRQNSIEEGVATLKRACKYPRPPPVPSSLPGPKEIPDSAPHFVDAVLYREKSRAVGDISRASQLTAEASFDAVGRDAAPPPVPTAAPGDVGHMERVASSPLPQDSTGPTHPASLPPSLPPCPLPFYTGGRGSSDLFYSEHLEDIHALLERSNADSYVESMDLEDYLFRYDRGVFWLAQTSAASIPVFPFLQGWYFARGSRSFLSRVCWRWLFSSSFLFSLLHAATPDLLASRLLLLAPCLPVNQAPALLAFLHTTLPLPPPAPLYLLPQRGSSVRQPFASHGHIHTLFLSVYVYARLGKGEAQGHTQRVEAWVGKKGGRTGLCTMNYWDKSVFWSGYPLYDWREYVYLRHKYGAEGVFPSLEEKVCWEGEKAKSGKGWIERYWEGRRRKFLGILV</sequence>
<evidence type="ECO:0000256" key="5">
    <source>
        <dbReference type="ARBA" id="ARBA00023002"/>
    </source>
</evidence>
<evidence type="ECO:0000259" key="9">
    <source>
        <dbReference type="PROSITE" id="PS51387"/>
    </source>
</evidence>
<accession>A0A4D9D6J4</accession>
<dbReference type="SUPFAM" id="SSF56176">
    <property type="entry name" value="FAD-binding/transporter-associated domain-like"/>
    <property type="match status" value="1"/>
</dbReference>
<comment type="subcellular location">
    <subcellularLocation>
        <location evidence="1">Membrane</location>
        <topology evidence="1">Single-pass membrane protein</topology>
    </subcellularLocation>
</comment>
<dbReference type="AlphaFoldDB" id="A0A4D9D6J4"/>
<evidence type="ECO:0000256" key="2">
    <source>
        <dbReference type="ARBA" id="ARBA00012405"/>
    </source>
</evidence>
<feature type="region of interest" description="Disordered" evidence="7">
    <location>
        <begin position="277"/>
        <end position="319"/>
    </location>
</feature>
<proteinExistence type="predicted"/>
<dbReference type="PROSITE" id="PS51387">
    <property type="entry name" value="FAD_PCMH"/>
    <property type="match status" value="1"/>
</dbReference>
<dbReference type="Proteomes" id="UP000355283">
    <property type="component" value="Unassembled WGS sequence"/>
</dbReference>
<protein>
    <recommendedName>
        <fullName evidence="2">Delta(24)-sterol reductase</fullName>
        <ecNumber evidence="2">1.3.1.72</ecNumber>
    </recommendedName>
</protein>
<reference evidence="10 11" key="1">
    <citation type="submission" date="2019-01" db="EMBL/GenBank/DDBJ databases">
        <title>Nuclear Genome Assembly of the Microalgal Biofuel strain Nannochloropsis salina CCMP1776.</title>
        <authorList>
            <person name="Hovde B."/>
        </authorList>
    </citation>
    <scope>NUCLEOTIDE SEQUENCE [LARGE SCALE GENOMIC DNA]</scope>
    <source>
        <strain evidence="10 11">CCMP1776</strain>
    </source>
</reference>
<feature type="chain" id="PRO_5020036182" description="Delta(24)-sterol reductase" evidence="8">
    <location>
        <begin position="18"/>
        <end position="600"/>
    </location>
</feature>
<dbReference type="Gene3D" id="3.30.465.10">
    <property type="match status" value="1"/>
</dbReference>
<dbReference type="GO" id="GO:0050614">
    <property type="term" value="F:Delta24-sterol reductase activity"/>
    <property type="evidence" value="ECO:0007669"/>
    <property type="project" value="UniProtKB-EC"/>
</dbReference>
<name>A0A4D9D6J4_9STRA</name>
<gene>
    <name evidence="10" type="ORF">NSK_004190</name>
</gene>
<dbReference type="Pfam" id="PF01565">
    <property type="entry name" value="FAD_binding_4"/>
    <property type="match status" value="1"/>
</dbReference>
<keyword evidence="3" id="KW-0812">Transmembrane</keyword>
<dbReference type="PANTHER" id="PTHR10801">
    <property type="entry name" value="24-DEHYDROCHOLESTEROL REDUCTASE"/>
    <property type="match status" value="1"/>
</dbReference>
<dbReference type="InterPro" id="IPR036318">
    <property type="entry name" value="FAD-bd_PCMH-like_sf"/>
</dbReference>
<evidence type="ECO:0000256" key="3">
    <source>
        <dbReference type="ARBA" id="ARBA00022692"/>
    </source>
</evidence>
<dbReference type="GO" id="GO:0016020">
    <property type="term" value="C:membrane"/>
    <property type="evidence" value="ECO:0007669"/>
    <property type="project" value="UniProtKB-SubCell"/>
</dbReference>
<comment type="caution">
    <text evidence="10">The sequence shown here is derived from an EMBL/GenBank/DDBJ whole genome shotgun (WGS) entry which is preliminary data.</text>
</comment>
<dbReference type="OrthoDB" id="415825at2759"/>
<keyword evidence="11" id="KW-1185">Reference proteome</keyword>